<dbReference type="Proteomes" id="UP000792457">
    <property type="component" value="Unassembled WGS sequence"/>
</dbReference>
<dbReference type="PROSITE" id="PS50035">
    <property type="entry name" value="PLD"/>
    <property type="match status" value="1"/>
</dbReference>
<proteinExistence type="inferred from homology"/>
<comment type="similarity">
    <text evidence="1">Belongs to the phospholipase D family.</text>
</comment>
<dbReference type="InterPro" id="IPR050874">
    <property type="entry name" value="Diverse_PLD-related"/>
</dbReference>
<feature type="domain" description="PLD phosphodiesterase" evidence="2">
    <location>
        <begin position="8"/>
        <end position="35"/>
    </location>
</feature>
<dbReference type="InterPro" id="IPR032803">
    <property type="entry name" value="PLDc_3"/>
</dbReference>
<evidence type="ECO:0000256" key="1">
    <source>
        <dbReference type="ARBA" id="ARBA00008664"/>
    </source>
</evidence>
<dbReference type="PANTHER" id="PTHR10185">
    <property type="entry name" value="PHOSPHOLIPASE D - RELATED"/>
    <property type="match status" value="1"/>
</dbReference>
<gene>
    <name evidence="3" type="ORF">J437_LFUL014348</name>
</gene>
<name>A0A8K0KYG7_LADFU</name>
<dbReference type="GO" id="GO:0003824">
    <property type="term" value="F:catalytic activity"/>
    <property type="evidence" value="ECO:0007669"/>
    <property type="project" value="InterPro"/>
</dbReference>
<reference evidence="3" key="1">
    <citation type="submission" date="2013-04" db="EMBL/GenBank/DDBJ databases">
        <authorList>
            <person name="Qu J."/>
            <person name="Murali S.C."/>
            <person name="Bandaranaike D."/>
            <person name="Bellair M."/>
            <person name="Blankenburg K."/>
            <person name="Chao H."/>
            <person name="Dinh H."/>
            <person name="Doddapaneni H."/>
            <person name="Downs B."/>
            <person name="Dugan-Rocha S."/>
            <person name="Elkadiri S."/>
            <person name="Gnanaolivu R.D."/>
            <person name="Hernandez B."/>
            <person name="Javaid M."/>
            <person name="Jayaseelan J.C."/>
            <person name="Lee S."/>
            <person name="Li M."/>
            <person name="Ming W."/>
            <person name="Munidasa M."/>
            <person name="Muniz J."/>
            <person name="Nguyen L."/>
            <person name="Ongeri F."/>
            <person name="Osuji N."/>
            <person name="Pu L.-L."/>
            <person name="Puazo M."/>
            <person name="Qu C."/>
            <person name="Quiroz J."/>
            <person name="Raj R."/>
            <person name="Weissenberger G."/>
            <person name="Xin Y."/>
            <person name="Zou X."/>
            <person name="Han Y."/>
            <person name="Richards S."/>
            <person name="Worley K."/>
            <person name="Muzny D."/>
            <person name="Gibbs R."/>
        </authorList>
    </citation>
    <scope>NUCLEOTIDE SEQUENCE</scope>
    <source>
        <strain evidence="3">Sampled in the wild</strain>
    </source>
</reference>
<keyword evidence="4" id="KW-1185">Reference proteome</keyword>
<dbReference type="PANTHER" id="PTHR10185:SF17">
    <property type="entry name" value="GM01519P-RELATED"/>
    <property type="match status" value="1"/>
</dbReference>
<protein>
    <recommendedName>
        <fullName evidence="2">PLD phosphodiesterase domain-containing protein</fullName>
    </recommendedName>
</protein>
<sequence>MNFPHLVGGGVLHTKFWLVDRKHFYVGSANMDWRSLTQVKEMGVAVYNCSCLAADIGKMFDVYWYLGQKGAQVPPRWPEKYSTLYGKENPMNLTFNNSNTLTYLSSSPPTFCPKGRTVDLDAVLDVIGHAEKFIYVAVMDYYPLTLYTPKIRFWPQIDDALRAAAIEQKVKVRLLVSEWNQTRPSLPYFLRSLTDLTGAYPWVDIKVKYFRVPSTPAQAKIPFARVNHNKYMVTDNAAYVGDYFTNTGGVGIVIRDPMTNFLPVDSGDSEAEDKKDIRDQLEAVFERDWNSAYAHHTMG</sequence>
<evidence type="ECO:0000313" key="3">
    <source>
        <dbReference type="EMBL" id="KAG8240298.1"/>
    </source>
</evidence>
<organism evidence="3 4">
    <name type="scientific">Ladona fulva</name>
    <name type="common">Scarce chaser dragonfly</name>
    <name type="synonym">Libellula fulva</name>
    <dbReference type="NCBI Taxonomy" id="123851"/>
    <lineage>
        <taxon>Eukaryota</taxon>
        <taxon>Metazoa</taxon>
        <taxon>Ecdysozoa</taxon>
        <taxon>Arthropoda</taxon>
        <taxon>Hexapoda</taxon>
        <taxon>Insecta</taxon>
        <taxon>Pterygota</taxon>
        <taxon>Palaeoptera</taxon>
        <taxon>Odonata</taxon>
        <taxon>Epiprocta</taxon>
        <taxon>Anisoptera</taxon>
        <taxon>Libelluloidea</taxon>
        <taxon>Libellulidae</taxon>
        <taxon>Ladona</taxon>
    </lineage>
</organism>
<dbReference type="EMBL" id="KZ312449">
    <property type="protein sequence ID" value="KAG8240298.1"/>
    <property type="molecule type" value="Genomic_DNA"/>
</dbReference>
<evidence type="ECO:0000313" key="4">
    <source>
        <dbReference type="Proteomes" id="UP000792457"/>
    </source>
</evidence>
<dbReference type="SUPFAM" id="SSF56024">
    <property type="entry name" value="Phospholipase D/nuclease"/>
    <property type="match status" value="2"/>
</dbReference>
<dbReference type="AlphaFoldDB" id="A0A8K0KYG7"/>
<reference evidence="3" key="2">
    <citation type="submission" date="2017-10" db="EMBL/GenBank/DDBJ databases">
        <title>Ladona fulva Genome sequencing and assembly.</title>
        <authorList>
            <person name="Murali S."/>
            <person name="Richards S."/>
            <person name="Bandaranaike D."/>
            <person name="Bellair M."/>
            <person name="Blankenburg K."/>
            <person name="Chao H."/>
            <person name="Dinh H."/>
            <person name="Doddapaneni H."/>
            <person name="Dugan-Rocha S."/>
            <person name="Elkadiri S."/>
            <person name="Gnanaolivu R."/>
            <person name="Hernandez B."/>
            <person name="Skinner E."/>
            <person name="Javaid M."/>
            <person name="Lee S."/>
            <person name="Li M."/>
            <person name="Ming W."/>
            <person name="Munidasa M."/>
            <person name="Muniz J."/>
            <person name="Nguyen L."/>
            <person name="Hughes D."/>
            <person name="Osuji N."/>
            <person name="Pu L.-L."/>
            <person name="Puazo M."/>
            <person name="Qu C."/>
            <person name="Quiroz J."/>
            <person name="Raj R."/>
            <person name="Weissenberger G."/>
            <person name="Xin Y."/>
            <person name="Zou X."/>
            <person name="Han Y."/>
            <person name="Worley K."/>
            <person name="Muzny D."/>
            <person name="Gibbs R."/>
        </authorList>
    </citation>
    <scope>NUCLEOTIDE SEQUENCE</scope>
    <source>
        <strain evidence="3">Sampled in the wild</strain>
    </source>
</reference>
<accession>A0A8K0KYG7</accession>
<dbReference type="OrthoDB" id="1923775at2759"/>
<dbReference type="Gene3D" id="3.30.870.10">
    <property type="entry name" value="Endonuclease Chain A"/>
    <property type="match status" value="2"/>
</dbReference>
<dbReference type="InterPro" id="IPR001736">
    <property type="entry name" value="PLipase_D/transphosphatidylase"/>
</dbReference>
<dbReference type="CDD" id="cd09107">
    <property type="entry name" value="PLDc_vPLD3_4_5_like_2"/>
    <property type="match status" value="1"/>
</dbReference>
<comment type="caution">
    <text evidence="3">The sequence shown here is derived from an EMBL/GenBank/DDBJ whole genome shotgun (WGS) entry which is preliminary data.</text>
</comment>
<evidence type="ECO:0000259" key="2">
    <source>
        <dbReference type="PROSITE" id="PS50035"/>
    </source>
</evidence>
<dbReference type="SMART" id="SM00155">
    <property type="entry name" value="PLDc"/>
    <property type="match status" value="2"/>
</dbReference>
<dbReference type="Pfam" id="PF13918">
    <property type="entry name" value="PLDc_3"/>
    <property type="match status" value="1"/>
</dbReference>